<reference evidence="1" key="2">
    <citation type="journal article" date="2015" name="Data Brief">
        <title>Shoot transcriptome of the giant reed, Arundo donax.</title>
        <authorList>
            <person name="Barrero R.A."/>
            <person name="Guerrero F.D."/>
            <person name="Moolhuijzen P."/>
            <person name="Goolsby J.A."/>
            <person name="Tidwell J."/>
            <person name="Bellgard S.E."/>
            <person name="Bellgard M.I."/>
        </authorList>
    </citation>
    <scope>NUCLEOTIDE SEQUENCE</scope>
    <source>
        <tissue evidence="1">Shoot tissue taken approximately 20 cm above the soil surface</tissue>
    </source>
</reference>
<evidence type="ECO:0000313" key="1">
    <source>
        <dbReference type="EMBL" id="JAD83003.1"/>
    </source>
</evidence>
<sequence>MDLLILMPSACKALPAKKCNRKSIIITYYCVYGYSTICPRMLSGSYFTKKTADTK</sequence>
<protein>
    <submittedName>
        <fullName evidence="1">Uncharacterized protein</fullName>
    </submittedName>
</protein>
<proteinExistence type="predicted"/>
<dbReference type="EMBL" id="GBRH01214892">
    <property type="protein sequence ID" value="JAD83003.1"/>
    <property type="molecule type" value="Transcribed_RNA"/>
</dbReference>
<dbReference type="AlphaFoldDB" id="A0A0A9D8I7"/>
<name>A0A0A9D8I7_ARUDO</name>
<accession>A0A0A9D8I7</accession>
<reference evidence="1" key="1">
    <citation type="submission" date="2014-09" db="EMBL/GenBank/DDBJ databases">
        <authorList>
            <person name="Magalhaes I.L.F."/>
            <person name="Oliveira U."/>
            <person name="Santos F.R."/>
            <person name="Vidigal T.H.D.A."/>
            <person name="Brescovit A.D."/>
            <person name="Santos A.J."/>
        </authorList>
    </citation>
    <scope>NUCLEOTIDE SEQUENCE</scope>
    <source>
        <tissue evidence="1">Shoot tissue taken approximately 20 cm above the soil surface</tissue>
    </source>
</reference>
<organism evidence="1">
    <name type="scientific">Arundo donax</name>
    <name type="common">Giant reed</name>
    <name type="synonym">Donax arundinaceus</name>
    <dbReference type="NCBI Taxonomy" id="35708"/>
    <lineage>
        <taxon>Eukaryota</taxon>
        <taxon>Viridiplantae</taxon>
        <taxon>Streptophyta</taxon>
        <taxon>Embryophyta</taxon>
        <taxon>Tracheophyta</taxon>
        <taxon>Spermatophyta</taxon>
        <taxon>Magnoliopsida</taxon>
        <taxon>Liliopsida</taxon>
        <taxon>Poales</taxon>
        <taxon>Poaceae</taxon>
        <taxon>PACMAD clade</taxon>
        <taxon>Arundinoideae</taxon>
        <taxon>Arundineae</taxon>
        <taxon>Arundo</taxon>
    </lineage>
</organism>